<name>A0AAW8Q0S5_VIBPH</name>
<dbReference type="GO" id="GO:0009295">
    <property type="term" value="C:nucleoid"/>
    <property type="evidence" value="ECO:0007669"/>
    <property type="project" value="TreeGrafter"/>
</dbReference>
<comment type="subunit">
    <text evidence="2">Homotetramer.</text>
</comment>
<dbReference type="HAMAP" id="MF_00984">
    <property type="entry name" value="SSB"/>
    <property type="match status" value="1"/>
</dbReference>
<gene>
    <name evidence="5" type="primary">ssb</name>
    <name evidence="5" type="ORF">QX249_09425</name>
</gene>
<dbReference type="PANTHER" id="PTHR10302:SF27">
    <property type="entry name" value="SINGLE-STRANDED DNA-BINDING PROTEIN"/>
    <property type="match status" value="1"/>
</dbReference>
<keyword evidence="2" id="KW-0233">DNA recombination</keyword>
<dbReference type="PANTHER" id="PTHR10302">
    <property type="entry name" value="SINGLE-STRANDED DNA-BINDING PROTEIN"/>
    <property type="match status" value="1"/>
</dbReference>
<evidence type="ECO:0000256" key="1">
    <source>
        <dbReference type="ARBA" id="ARBA00023125"/>
    </source>
</evidence>
<dbReference type="NCBIfam" id="TIGR00621">
    <property type="entry name" value="ssb"/>
    <property type="match status" value="1"/>
</dbReference>
<evidence type="ECO:0000313" key="5">
    <source>
        <dbReference type="EMBL" id="MDS1820875.1"/>
    </source>
</evidence>
<dbReference type="PIRSF" id="PIRSF002070">
    <property type="entry name" value="SSB"/>
    <property type="match status" value="1"/>
</dbReference>
<feature type="short sequence motif" description="Important for interaction with partner proteins" evidence="2">
    <location>
        <begin position="169"/>
        <end position="174"/>
    </location>
</feature>
<keyword evidence="2" id="KW-0234">DNA repair</keyword>
<dbReference type="GO" id="GO:0003697">
    <property type="term" value="F:single-stranded DNA binding"/>
    <property type="evidence" value="ECO:0007669"/>
    <property type="project" value="UniProtKB-UniRule"/>
</dbReference>
<evidence type="ECO:0000256" key="4">
    <source>
        <dbReference type="SAM" id="MobiDB-lite"/>
    </source>
</evidence>
<feature type="compositionally biased region" description="Acidic residues" evidence="4">
    <location>
        <begin position="160"/>
        <end position="174"/>
    </location>
</feature>
<dbReference type="PROSITE" id="PS50935">
    <property type="entry name" value="SSB"/>
    <property type="match status" value="1"/>
</dbReference>
<dbReference type="EMBL" id="JAUHGG010000003">
    <property type="protein sequence ID" value="MDS1820875.1"/>
    <property type="molecule type" value="Genomic_DNA"/>
</dbReference>
<accession>A0AAW8Q0S5</accession>
<dbReference type="CDD" id="cd04496">
    <property type="entry name" value="SSB_OBF"/>
    <property type="match status" value="1"/>
</dbReference>
<proteinExistence type="inferred from homology"/>
<feature type="compositionally biased region" description="Low complexity" evidence="4">
    <location>
        <begin position="116"/>
        <end position="129"/>
    </location>
</feature>
<dbReference type="InterPro" id="IPR012340">
    <property type="entry name" value="NA-bd_OB-fold"/>
</dbReference>
<dbReference type="Proteomes" id="UP001253193">
    <property type="component" value="Unassembled WGS sequence"/>
</dbReference>
<keyword evidence="1 2" id="KW-0238">DNA-binding</keyword>
<evidence type="ECO:0000313" key="6">
    <source>
        <dbReference type="Proteomes" id="UP001253193"/>
    </source>
</evidence>
<reference evidence="5" key="1">
    <citation type="submission" date="2023-06" db="EMBL/GenBank/DDBJ databases">
        <title>Genomic Diversity of Vibrio spp. and Metagenomic Analysis of Pathogens in Florida Gulf Coastal Waters Following Hurricane Ian.</title>
        <authorList>
            <person name="Brumfield K.D."/>
        </authorList>
    </citation>
    <scope>NUCLEOTIDE SEQUENCE</scope>
    <source>
        <strain evidence="5">WBS2B-138</strain>
    </source>
</reference>
<evidence type="ECO:0000256" key="3">
    <source>
        <dbReference type="PIRNR" id="PIRNR002070"/>
    </source>
</evidence>
<dbReference type="InterPro" id="IPR011344">
    <property type="entry name" value="ssDNA-bd"/>
</dbReference>
<keyword evidence="2" id="KW-0235">DNA replication</keyword>
<dbReference type="GO" id="GO:0006260">
    <property type="term" value="P:DNA replication"/>
    <property type="evidence" value="ECO:0007669"/>
    <property type="project" value="UniProtKB-UniRule"/>
</dbReference>
<feature type="region of interest" description="Disordered" evidence="4">
    <location>
        <begin position="111"/>
        <end position="174"/>
    </location>
</feature>
<evidence type="ECO:0000256" key="2">
    <source>
        <dbReference type="HAMAP-Rule" id="MF_00984"/>
    </source>
</evidence>
<dbReference type="SUPFAM" id="SSF50249">
    <property type="entry name" value="Nucleic acid-binding proteins"/>
    <property type="match status" value="1"/>
</dbReference>
<dbReference type="Pfam" id="PF00436">
    <property type="entry name" value="SSB"/>
    <property type="match status" value="1"/>
</dbReference>
<dbReference type="GO" id="GO:0006310">
    <property type="term" value="P:DNA recombination"/>
    <property type="evidence" value="ECO:0007669"/>
    <property type="project" value="UniProtKB-UniRule"/>
</dbReference>
<dbReference type="GO" id="GO:0006281">
    <property type="term" value="P:DNA repair"/>
    <property type="evidence" value="ECO:0007669"/>
    <property type="project" value="UniProtKB-UniRule"/>
</dbReference>
<comment type="caution">
    <text evidence="2">Lacks conserved residue(s) required for the propagation of feature annotation.</text>
</comment>
<sequence length="174" mass="19503">MAKRGVNKAIVCGNIGQEPSFKAGDNGGILNLSIATSETWRDKTTGEQREKTEWHRCVAYGKLAEVMLNFNFAKGQKLYVEGKLQTRKWMDDNNQERYTTEIVIEEFEPMGRSNEQVQGQPNNAGQNQGSDTGTPPSNEPKEQKSEEKKASPVPSKTDQDDSMPPDDYDDDIPF</sequence>
<organism evidence="5 6">
    <name type="scientific">Vibrio parahaemolyticus</name>
    <dbReference type="NCBI Taxonomy" id="670"/>
    <lineage>
        <taxon>Bacteria</taxon>
        <taxon>Pseudomonadati</taxon>
        <taxon>Pseudomonadota</taxon>
        <taxon>Gammaproteobacteria</taxon>
        <taxon>Vibrionales</taxon>
        <taxon>Vibrionaceae</taxon>
        <taxon>Vibrio</taxon>
    </lineage>
</organism>
<comment type="caution">
    <text evidence="5">The sequence shown here is derived from an EMBL/GenBank/DDBJ whole genome shotgun (WGS) entry which is preliminary data.</text>
</comment>
<dbReference type="AlphaFoldDB" id="A0AAW8Q0S5"/>
<dbReference type="InterPro" id="IPR000424">
    <property type="entry name" value="Primosome_PriB/ssb"/>
</dbReference>
<keyword evidence="2" id="KW-0227">DNA damage</keyword>
<protein>
    <recommendedName>
        <fullName evidence="2 3">Single-stranded DNA-binding protein</fullName>
        <shortName evidence="2">SSB</shortName>
    </recommendedName>
</protein>
<feature type="compositionally biased region" description="Basic and acidic residues" evidence="4">
    <location>
        <begin position="139"/>
        <end position="150"/>
    </location>
</feature>
<comment type="function">
    <text evidence="2">Plays an important role in DNA replication, recombination and repair. Binds to ssDNA and to an array of partner proteins to recruit them to their sites of action during DNA metabolism.</text>
</comment>
<dbReference type="RefSeq" id="WP_311019656.1">
    <property type="nucleotide sequence ID" value="NZ_JAUHGG010000003.1"/>
</dbReference>
<dbReference type="Gene3D" id="2.40.50.140">
    <property type="entry name" value="Nucleic acid-binding proteins"/>
    <property type="match status" value="1"/>
</dbReference>